<evidence type="ECO:0000256" key="2">
    <source>
        <dbReference type="ARBA" id="ARBA00033753"/>
    </source>
</evidence>
<dbReference type="PANTHER" id="PTHR12818">
    <property type="entry name" value="TRNA (ADENINE(37)-N6)-METHYLTRANSFERASE"/>
    <property type="match status" value="1"/>
</dbReference>
<dbReference type="CDD" id="cd09281">
    <property type="entry name" value="UPF0066"/>
    <property type="match status" value="1"/>
</dbReference>
<reference evidence="4 5" key="1">
    <citation type="submission" date="2023-12" db="EMBL/GenBank/DDBJ databases">
        <title>Amycolatopsis sp. V23-08.</title>
        <authorList>
            <person name="Somphong A."/>
        </authorList>
    </citation>
    <scope>NUCLEOTIDE SEQUENCE [LARGE SCALE GENOMIC DNA]</scope>
    <source>
        <strain evidence="4 5">V23-08</strain>
    </source>
</reference>
<dbReference type="InterPro" id="IPR036413">
    <property type="entry name" value="YaeB-like_sf"/>
</dbReference>
<dbReference type="Proteomes" id="UP001304298">
    <property type="component" value="Unassembled WGS sequence"/>
</dbReference>
<protein>
    <submittedName>
        <fullName evidence="4">tRNA (N6-threonylcarbamoyladenosine(37)-N6)-methyltransferase TrmO</fullName>
    </submittedName>
</protein>
<proteinExistence type="inferred from homology"/>
<sequence length="167" mass="18122">MTPPPLPAIGVVRTARTELEHTPVQAAANRAEEGTIELDARFAEGLAGLAGFDYAWLLSWLDRPDRPGGLTQVPYLLRREGRRMGIFATRGPRRPNPIGLSLVRLLDVSGTTIRFAGVDLLDGTPVLDLKPYVTRFDRPPGDPACGWFDAVDVPEGVTPARLAEEPG</sequence>
<evidence type="ECO:0000313" key="5">
    <source>
        <dbReference type="Proteomes" id="UP001304298"/>
    </source>
</evidence>
<feature type="domain" description="TsaA-like" evidence="3">
    <location>
        <begin position="6"/>
        <end position="141"/>
    </location>
</feature>
<comment type="caution">
    <text evidence="4">The sequence shown here is derived from an EMBL/GenBank/DDBJ whole genome shotgun (WGS) entry which is preliminary data.</text>
</comment>
<dbReference type="Pfam" id="PF01980">
    <property type="entry name" value="TrmO_N"/>
    <property type="match status" value="1"/>
</dbReference>
<dbReference type="InterPro" id="IPR040372">
    <property type="entry name" value="YaeB-like"/>
</dbReference>
<dbReference type="EMBL" id="JAYFSI010000003">
    <property type="protein sequence ID" value="MEA5361553.1"/>
    <property type="molecule type" value="Genomic_DNA"/>
</dbReference>
<comment type="similarity">
    <text evidence="2">Belongs to the tRNA methyltransferase O family.</text>
</comment>
<evidence type="ECO:0000259" key="3">
    <source>
        <dbReference type="PROSITE" id="PS51668"/>
    </source>
</evidence>
<accession>A0ABU5R5P0</accession>
<dbReference type="SUPFAM" id="SSF118196">
    <property type="entry name" value="YaeB-like"/>
    <property type="match status" value="1"/>
</dbReference>
<organism evidence="4 5">
    <name type="scientific">Amycolatopsis heterodermiae</name>
    <dbReference type="NCBI Taxonomy" id="3110235"/>
    <lineage>
        <taxon>Bacteria</taxon>
        <taxon>Bacillati</taxon>
        <taxon>Actinomycetota</taxon>
        <taxon>Actinomycetes</taxon>
        <taxon>Pseudonocardiales</taxon>
        <taxon>Pseudonocardiaceae</taxon>
        <taxon>Amycolatopsis</taxon>
    </lineage>
</organism>
<dbReference type="InterPro" id="IPR023370">
    <property type="entry name" value="TrmO-like_N"/>
</dbReference>
<dbReference type="PROSITE" id="PS51668">
    <property type="entry name" value="TSAA_2"/>
    <property type="match status" value="1"/>
</dbReference>
<evidence type="ECO:0000313" key="4">
    <source>
        <dbReference type="EMBL" id="MEA5361553.1"/>
    </source>
</evidence>
<dbReference type="PANTHER" id="PTHR12818:SF0">
    <property type="entry name" value="TRNA (ADENINE(37)-N6)-METHYLTRANSFERASE"/>
    <property type="match status" value="1"/>
</dbReference>
<gene>
    <name evidence="4" type="primary">tsaA</name>
    <name evidence="4" type="ORF">VA596_18565</name>
</gene>
<keyword evidence="5" id="KW-1185">Reference proteome</keyword>
<dbReference type="RefSeq" id="WP_323328764.1">
    <property type="nucleotide sequence ID" value="NZ_JAYFSI010000003.1"/>
</dbReference>
<evidence type="ECO:0000256" key="1">
    <source>
        <dbReference type="ARBA" id="ARBA00022691"/>
    </source>
</evidence>
<keyword evidence="1" id="KW-0949">S-adenosyl-L-methionine</keyword>
<dbReference type="InterPro" id="IPR036414">
    <property type="entry name" value="YaeB_N_sf"/>
</dbReference>
<dbReference type="Gene3D" id="2.40.30.70">
    <property type="entry name" value="YaeB-like"/>
    <property type="match status" value="1"/>
</dbReference>
<dbReference type="NCBIfam" id="TIGR00104">
    <property type="entry name" value="tRNA_TsaA"/>
    <property type="match status" value="1"/>
</dbReference>
<name>A0ABU5R5P0_9PSEU</name>